<dbReference type="NCBIfam" id="TIGR01994">
    <property type="entry name" value="SUF_scaf_2"/>
    <property type="match status" value="1"/>
</dbReference>
<dbReference type="GO" id="GO:0016226">
    <property type="term" value="P:iron-sulfur cluster assembly"/>
    <property type="evidence" value="ECO:0007669"/>
    <property type="project" value="InterPro"/>
</dbReference>
<reference evidence="2" key="1">
    <citation type="submission" date="2018-05" db="EMBL/GenBank/DDBJ databases">
        <authorList>
            <person name="Lanie J.A."/>
            <person name="Ng W.-L."/>
            <person name="Kazmierczak K.M."/>
            <person name="Andrzejewski T.M."/>
            <person name="Davidsen T.M."/>
            <person name="Wayne K.J."/>
            <person name="Tettelin H."/>
            <person name="Glass J.I."/>
            <person name="Rusch D."/>
            <person name="Podicherti R."/>
            <person name="Tsui H.-C.T."/>
            <person name="Winkler M.E."/>
        </authorList>
    </citation>
    <scope>NUCLEOTIDE SEQUENCE</scope>
</reference>
<dbReference type="PANTHER" id="PTHR10093">
    <property type="entry name" value="IRON-SULFUR CLUSTER ASSEMBLY ENZYME NIFU HOMOLOG"/>
    <property type="match status" value="1"/>
</dbReference>
<dbReference type="Gene3D" id="3.90.1010.10">
    <property type="match status" value="1"/>
</dbReference>
<proteinExistence type="predicted"/>
<protein>
    <recommendedName>
        <fullName evidence="1">NIF system FeS cluster assembly NifU N-terminal domain-containing protein</fullName>
    </recommendedName>
</protein>
<dbReference type="EMBL" id="UINC01197007">
    <property type="protein sequence ID" value="SVE14273.1"/>
    <property type="molecule type" value="Genomic_DNA"/>
</dbReference>
<dbReference type="GO" id="GO:0051536">
    <property type="term" value="F:iron-sulfur cluster binding"/>
    <property type="evidence" value="ECO:0007669"/>
    <property type="project" value="InterPro"/>
</dbReference>
<evidence type="ECO:0000259" key="1">
    <source>
        <dbReference type="Pfam" id="PF01592"/>
    </source>
</evidence>
<dbReference type="Pfam" id="PF01592">
    <property type="entry name" value="NifU_N"/>
    <property type="match status" value="1"/>
</dbReference>
<evidence type="ECO:0000313" key="2">
    <source>
        <dbReference type="EMBL" id="SVE14273.1"/>
    </source>
</evidence>
<dbReference type="SUPFAM" id="SSF82649">
    <property type="entry name" value="SufE/NifU"/>
    <property type="match status" value="1"/>
</dbReference>
<gene>
    <name evidence="2" type="ORF">METZ01_LOCUS467127</name>
</gene>
<name>A0A383B367_9ZZZZ</name>
<organism evidence="2">
    <name type="scientific">marine metagenome</name>
    <dbReference type="NCBI Taxonomy" id="408172"/>
    <lineage>
        <taxon>unclassified sequences</taxon>
        <taxon>metagenomes</taxon>
        <taxon>ecological metagenomes</taxon>
    </lineage>
</organism>
<feature type="domain" description="NIF system FeS cluster assembly NifU N-terminal" evidence="1">
    <location>
        <begin position="8"/>
        <end position="127"/>
    </location>
</feature>
<dbReference type="InterPro" id="IPR002871">
    <property type="entry name" value="NIF_FeS_clus_asmbl_NifU_N"/>
</dbReference>
<dbReference type="GO" id="GO:0005506">
    <property type="term" value="F:iron ion binding"/>
    <property type="evidence" value="ECO:0007669"/>
    <property type="project" value="InterPro"/>
</dbReference>
<dbReference type="AlphaFoldDB" id="A0A383B367"/>
<dbReference type="FunFam" id="3.90.1010.10:FF:000002">
    <property type="entry name" value="Iron-sulfur cluster assembly scaffold protein NifU"/>
    <property type="match status" value="1"/>
</dbReference>
<dbReference type="CDD" id="cd06664">
    <property type="entry name" value="IscU_like"/>
    <property type="match status" value="1"/>
</dbReference>
<accession>A0A383B367</accession>
<sequence>MSDLRELYQEIILDHNRRPRNFGAPDRSNRTAKGHNPLCGDVVTVYLLLEGDVVRDIQFEGKGCAISIASASIMTDLVMGKTEAEARNLFQLFHAFVTGVDAVQLTDELEELKALSGVRDYPMRVKCATLAWHSMAAALDGDDSTVATE</sequence>